<sequence length="201" mass="21228">MWQIGSPGGEDGPDEEFLRRMGPPDNELPTALPGNALLARTRDAAIAVTGLQVYSTGVSMTLLVRVREPLAPRRGLHEVVHGLDGGGLLVGVGLADGRRVASGGVPRNDPDLVWQPTGGSGDDRSVEQGWWLSPLPPDGPLTVVVRCPELGVEETATELDGTAIRAAAADVVELWPWTPPKPWNPEPPPPDLPPGSWFAGP</sequence>
<keyword evidence="3" id="KW-1185">Reference proteome</keyword>
<organism evidence="2 3">
    <name type="scientific">Geodermatophilus normandii</name>
    <dbReference type="NCBI Taxonomy" id="1137989"/>
    <lineage>
        <taxon>Bacteria</taxon>
        <taxon>Bacillati</taxon>
        <taxon>Actinomycetota</taxon>
        <taxon>Actinomycetes</taxon>
        <taxon>Geodermatophilales</taxon>
        <taxon>Geodermatophilaceae</taxon>
        <taxon>Geodermatophilus</taxon>
    </lineage>
</organism>
<dbReference type="Proteomes" id="UP000246661">
    <property type="component" value="Unassembled WGS sequence"/>
</dbReference>
<gene>
    <name evidence="2" type="ORF">JD79_01152</name>
</gene>
<dbReference type="EMBL" id="QGTX01000001">
    <property type="protein sequence ID" value="PWW22006.1"/>
    <property type="molecule type" value="Genomic_DNA"/>
</dbReference>
<dbReference type="AlphaFoldDB" id="A0A317QH78"/>
<feature type="compositionally biased region" description="Pro residues" evidence="1">
    <location>
        <begin position="178"/>
        <end position="193"/>
    </location>
</feature>
<feature type="region of interest" description="Disordered" evidence="1">
    <location>
        <begin position="178"/>
        <end position="201"/>
    </location>
</feature>
<reference evidence="3" key="1">
    <citation type="submission" date="2018-05" db="EMBL/GenBank/DDBJ databases">
        <authorList>
            <person name="Klenk H.-P."/>
            <person name="Huntemann M."/>
            <person name="Clum A."/>
            <person name="Pillay M."/>
            <person name="Palaniappan K."/>
            <person name="Varghese N."/>
            <person name="Mikhailova N."/>
            <person name="Stamatis D."/>
            <person name="Reddy T."/>
            <person name="Daum C."/>
            <person name="Shapiro N."/>
            <person name="Ivanova N."/>
            <person name="Kyrpides N."/>
            <person name="Woyke T."/>
        </authorList>
    </citation>
    <scope>NUCLEOTIDE SEQUENCE [LARGE SCALE GENOMIC DNA]</scope>
    <source>
        <strain evidence="3">DSM 45417</strain>
    </source>
</reference>
<evidence type="ECO:0000256" key="1">
    <source>
        <dbReference type="SAM" id="MobiDB-lite"/>
    </source>
</evidence>
<accession>A0A317QH78</accession>
<comment type="caution">
    <text evidence="2">The sequence shown here is derived from an EMBL/GenBank/DDBJ whole genome shotgun (WGS) entry which is preliminary data.</text>
</comment>
<feature type="compositionally biased region" description="Gly residues" evidence="1">
    <location>
        <begin position="1"/>
        <end position="10"/>
    </location>
</feature>
<evidence type="ECO:0000313" key="3">
    <source>
        <dbReference type="Proteomes" id="UP000246661"/>
    </source>
</evidence>
<feature type="region of interest" description="Disordered" evidence="1">
    <location>
        <begin position="101"/>
        <end position="124"/>
    </location>
</feature>
<proteinExistence type="predicted"/>
<name>A0A317QH78_9ACTN</name>
<dbReference type="RefSeq" id="WP_170149131.1">
    <property type="nucleotide sequence ID" value="NZ_QGTX01000001.1"/>
</dbReference>
<feature type="region of interest" description="Disordered" evidence="1">
    <location>
        <begin position="1"/>
        <end position="25"/>
    </location>
</feature>
<protein>
    <submittedName>
        <fullName evidence="2">Uncharacterized protein</fullName>
    </submittedName>
</protein>
<evidence type="ECO:0000313" key="2">
    <source>
        <dbReference type="EMBL" id="PWW22006.1"/>
    </source>
</evidence>